<reference evidence="1 2" key="1">
    <citation type="submission" date="2018-11" db="EMBL/GenBank/DDBJ databases">
        <authorList>
            <consortium name="Pathogen Informatics"/>
        </authorList>
    </citation>
    <scope>NUCLEOTIDE SEQUENCE [LARGE SCALE GENOMIC DNA]</scope>
</reference>
<evidence type="ECO:0000313" key="2">
    <source>
        <dbReference type="Proteomes" id="UP000270094"/>
    </source>
</evidence>
<proteinExistence type="predicted"/>
<dbReference type="OrthoDB" id="204058at2759"/>
<evidence type="ECO:0000313" key="1">
    <source>
        <dbReference type="EMBL" id="VDM71115.1"/>
    </source>
</evidence>
<accession>A0A3P7KJM6</accession>
<keyword evidence="2" id="KW-1185">Reference proteome</keyword>
<gene>
    <name evidence="1" type="ORF">SVUK_LOCUS6113</name>
</gene>
<name>A0A3P7KJM6_STRVU</name>
<sequence length="52" mass="6088">MLSYPEFGLRNKLLENVEDDFLYHFGIGLKTVDIPKIFGDTKVRFRIVSELI</sequence>
<dbReference type="Proteomes" id="UP000270094">
    <property type="component" value="Unassembled WGS sequence"/>
</dbReference>
<protein>
    <submittedName>
        <fullName evidence="1">Uncharacterized protein</fullName>
    </submittedName>
</protein>
<dbReference type="AlphaFoldDB" id="A0A3P7KJM6"/>
<organism evidence="1 2">
    <name type="scientific">Strongylus vulgaris</name>
    <name type="common">Blood worm</name>
    <dbReference type="NCBI Taxonomy" id="40348"/>
    <lineage>
        <taxon>Eukaryota</taxon>
        <taxon>Metazoa</taxon>
        <taxon>Ecdysozoa</taxon>
        <taxon>Nematoda</taxon>
        <taxon>Chromadorea</taxon>
        <taxon>Rhabditida</taxon>
        <taxon>Rhabditina</taxon>
        <taxon>Rhabditomorpha</taxon>
        <taxon>Strongyloidea</taxon>
        <taxon>Strongylidae</taxon>
        <taxon>Strongylus</taxon>
    </lineage>
</organism>
<dbReference type="EMBL" id="UYYB01018868">
    <property type="protein sequence ID" value="VDM71115.1"/>
    <property type="molecule type" value="Genomic_DNA"/>
</dbReference>